<dbReference type="EMBL" id="UZAE01001116">
    <property type="protein sequence ID" value="VDN98189.1"/>
    <property type="molecule type" value="Genomic_DNA"/>
</dbReference>
<dbReference type="Pfam" id="PF01926">
    <property type="entry name" value="MMR_HSR1"/>
    <property type="match status" value="1"/>
</dbReference>
<keyword evidence="1" id="KW-0547">Nucleotide-binding</keyword>
<sequence length="391" mass="42667">MSRKANRFIDRLRIYVKSGSGTAGNPLVRGKGGDGGSVYLKSVEGFSLSDIIKKYPKKRFIASSGGSATSRKCCFGTKGADVEVPVPVGISVSLNNPGEPVRLIGDLNQPNQRLLVAQGGYGGSSVTNFFGTPGEARSIVLDLKLLADVGLIGLPNAGKSSLLHALSGAKTKIAAYPFTTLRPQIATLFYPDHRSITMTDLPGLSDIAAKMCAENNLMEAPPLRHAGFLKHVERTSCLLVVLDALGFQANQRAPLRNPVSAAMLLISQLQRHAFGRLLGKPMLCAINKIDLPCAEDVANEAREILMSNDCDYIMKTSGLPSVLLPKHEFRFEEVYLISAAKRTNLKNLKTGLRYWLDVIELRRRKDDLEEVEKEVKESIDYALKDHLPTIH</sequence>
<dbReference type="STRING" id="102285.A0A0R3T5J3"/>
<dbReference type="PRINTS" id="PR00326">
    <property type="entry name" value="GTP1OBG"/>
</dbReference>
<name>A0A0R3T5J3_RODNA</name>
<dbReference type="PROSITE" id="PS51883">
    <property type="entry name" value="OBG"/>
    <property type="match status" value="1"/>
</dbReference>
<dbReference type="AlphaFoldDB" id="A0A0R3T5J3"/>
<dbReference type="PANTHER" id="PTHR11702:SF43">
    <property type="entry name" value="GTP-BINDING PROTEIN 10"/>
    <property type="match status" value="1"/>
</dbReference>
<dbReference type="InterPro" id="IPR006073">
    <property type="entry name" value="GTP-bd"/>
</dbReference>
<feature type="domain" description="Obg" evidence="4">
    <location>
        <begin position="6"/>
        <end position="146"/>
    </location>
</feature>
<protein>
    <submittedName>
        <fullName evidence="7">GTP-binding protein 10</fullName>
    </submittedName>
</protein>
<reference evidence="5 6" key="2">
    <citation type="submission" date="2018-11" db="EMBL/GenBank/DDBJ databases">
        <authorList>
            <consortium name="Pathogen Informatics"/>
        </authorList>
    </citation>
    <scope>NUCLEOTIDE SEQUENCE [LARGE SCALE GENOMIC DNA]</scope>
</reference>
<dbReference type="InterPro" id="IPR045086">
    <property type="entry name" value="OBG_GTPase"/>
</dbReference>
<evidence type="ECO:0000313" key="6">
    <source>
        <dbReference type="Proteomes" id="UP000278807"/>
    </source>
</evidence>
<evidence type="ECO:0000259" key="4">
    <source>
        <dbReference type="PROSITE" id="PS51883"/>
    </source>
</evidence>
<dbReference type="WBParaSite" id="HNAJ_0000233101-mRNA-1">
    <property type="protein sequence ID" value="HNAJ_0000233101-mRNA-1"/>
    <property type="gene ID" value="HNAJ_0000233101"/>
</dbReference>
<evidence type="ECO:0000259" key="3">
    <source>
        <dbReference type="PROSITE" id="PS51710"/>
    </source>
</evidence>
<dbReference type="GO" id="GO:0042254">
    <property type="term" value="P:ribosome biogenesis"/>
    <property type="evidence" value="ECO:0007669"/>
    <property type="project" value="UniProtKB-UniRule"/>
</dbReference>
<dbReference type="GO" id="GO:0005739">
    <property type="term" value="C:mitochondrion"/>
    <property type="evidence" value="ECO:0007669"/>
    <property type="project" value="TreeGrafter"/>
</dbReference>
<dbReference type="InterPro" id="IPR031167">
    <property type="entry name" value="G_OBG"/>
</dbReference>
<keyword evidence="6" id="KW-1185">Reference proteome</keyword>
<dbReference type="SUPFAM" id="SSF82051">
    <property type="entry name" value="Obg GTP-binding protein N-terminal domain"/>
    <property type="match status" value="1"/>
</dbReference>
<dbReference type="PANTHER" id="PTHR11702">
    <property type="entry name" value="DEVELOPMENTALLY REGULATED GTP-BINDING PROTEIN-RELATED"/>
    <property type="match status" value="1"/>
</dbReference>
<dbReference type="GO" id="GO:0005525">
    <property type="term" value="F:GTP binding"/>
    <property type="evidence" value="ECO:0007669"/>
    <property type="project" value="UniProtKB-KW"/>
</dbReference>
<evidence type="ECO:0000313" key="5">
    <source>
        <dbReference type="EMBL" id="VDN98189.1"/>
    </source>
</evidence>
<feature type="domain" description="OBG-type G" evidence="3">
    <location>
        <begin position="147"/>
        <end position="357"/>
    </location>
</feature>
<dbReference type="InterPro" id="IPR006169">
    <property type="entry name" value="GTP1_OBG_dom"/>
</dbReference>
<dbReference type="Gene3D" id="2.70.210.12">
    <property type="entry name" value="GTP1/OBG domain"/>
    <property type="match status" value="1"/>
</dbReference>
<evidence type="ECO:0000256" key="2">
    <source>
        <dbReference type="ARBA" id="ARBA00023134"/>
    </source>
</evidence>
<evidence type="ECO:0000313" key="7">
    <source>
        <dbReference type="WBParaSite" id="HNAJ_0000233101-mRNA-1"/>
    </source>
</evidence>
<gene>
    <name evidence="5" type="ORF">HNAJ_LOCUS2330</name>
</gene>
<dbReference type="PROSITE" id="PS51710">
    <property type="entry name" value="G_OBG"/>
    <property type="match status" value="1"/>
</dbReference>
<dbReference type="InterPro" id="IPR036726">
    <property type="entry name" value="GTP1_OBG_dom_sf"/>
</dbReference>
<dbReference type="SUPFAM" id="SSF52540">
    <property type="entry name" value="P-loop containing nucleoside triphosphate hydrolases"/>
    <property type="match status" value="1"/>
</dbReference>
<dbReference type="InterPro" id="IPR027417">
    <property type="entry name" value="P-loop_NTPase"/>
</dbReference>
<dbReference type="Proteomes" id="UP000278807">
    <property type="component" value="Unassembled WGS sequence"/>
</dbReference>
<keyword evidence="2" id="KW-0342">GTP-binding</keyword>
<reference evidence="7" key="1">
    <citation type="submission" date="2017-02" db="UniProtKB">
        <authorList>
            <consortium name="WormBaseParasite"/>
        </authorList>
    </citation>
    <scope>IDENTIFICATION</scope>
</reference>
<dbReference type="OrthoDB" id="347018at2759"/>
<proteinExistence type="predicted"/>
<organism evidence="7">
    <name type="scientific">Rodentolepis nana</name>
    <name type="common">Dwarf tapeworm</name>
    <name type="synonym">Hymenolepis nana</name>
    <dbReference type="NCBI Taxonomy" id="102285"/>
    <lineage>
        <taxon>Eukaryota</taxon>
        <taxon>Metazoa</taxon>
        <taxon>Spiralia</taxon>
        <taxon>Lophotrochozoa</taxon>
        <taxon>Platyhelminthes</taxon>
        <taxon>Cestoda</taxon>
        <taxon>Eucestoda</taxon>
        <taxon>Cyclophyllidea</taxon>
        <taxon>Hymenolepididae</taxon>
        <taxon>Rodentolepis</taxon>
    </lineage>
</organism>
<evidence type="ECO:0000256" key="1">
    <source>
        <dbReference type="ARBA" id="ARBA00022741"/>
    </source>
</evidence>
<dbReference type="Gene3D" id="3.40.50.300">
    <property type="entry name" value="P-loop containing nucleotide triphosphate hydrolases"/>
    <property type="match status" value="1"/>
</dbReference>
<dbReference type="Pfam" id="PF01018">
    <property type="entry name" value="GTP1_OBG"/>
    <property type="match status" value="1"/>
</dbReference>
<dbReference type="GO" id="GO:0003924">
    <property type="term" value="F:GTPase activity"/>
    <property type="evidence" value="ECO:0007669"/>
    <property type="project" value="InterPro"/>
</dbReference>
<accession>A0A0R3T5J3</accession>